<dbReference type="OrthoDB" id="5416084at2"/>
<evidence type="ECO:0000313" key="2">
    <source>
        <dbReference type="Proteomes" id="UP000239936"/>
    </source>
</evidence>
<dbReference type="Gene3D" id="1.25.40.10">
    <property type="entry name" value="Tetratricopeptide repeat domain"/>
    <property type="match status" value="1"/>
</dbReference>
<name>A0A2S7XNZ8_9GAMM</name>
<proteinExistence type="predicted"/>
<gene>
    <name evidence="1" type="ORF">CXB77_12740</name>
</gene>
<evidence type="ECO:0000313" key="1">
    <source>
        <dbReference type="EMBL" id="PQJ95152.1"/>
    </source>
</evidence>
<organism evidence="1 2">
    <name type="scientific">Chromatium okenii</name>
    <dbReference type="NCBI Taxonomy" id="61644"/>
    <lineage>
        <taxon>Bacteria</taxon>
        <taxon>Pseudomonadati</taxon>
        <taxon>Pseudomonadota</taxon>
        <taxon>Gammaproteobacteria</taxon>
        <taxon>Chromatiales</taxon>
        <taxon>Chromatiaceae</taxon>
        <taxon>Chromatium</taxon>
    </lineage>
</organism>
<dbReference type="SUPFAM" id="SSF144059">
    <property type="entry name" value="ImpE-like"/>
    <property type="match status" value="1"/>
</dbReference>
<dbReference type="AlphaFoldDB" id="A0A2S7XNZ8"/>
<sequence length="271" mass="30559">MQAEQSLKDGDLDETLRQLQAQVRKDPANANYRVFLFQLLAVLGQWERALNQLGVAGELDAATLPMVQTYREALRCEVLRAAIFAGRRAPLIFGEPEEWLALLLEAQRFIAQGANEQAIAVREQAFAAAPMNAGNIDGVAFEWMMDADSRLGPVLEAIVNGHYYWIPFQRLRTVLIDPPEDLRDLVWMPAHFTFTNGGETVGLIPTRYPSTETHSDPLLRLARKTEWTEITSEIYLGQGQRMLTTDNGDYSLMDVRRIEFNPPFDTDSNCG</sequence>
<dbReference type="Proteomes" id="UP000239936">
    <property type="component" value="Unassembled WGS sequence"/>
</dbReference>
<dbReference type="InterPro" id="IPR009211">
    <property type="entry name" value="TagJ"/>
</dbReference>
<protein>
    <submittedName>
        <fullName evidence="1">Virulence protein SciE type</fullName>
    </submittedName>
</protein>
<dbReference type="RefSeq" id="WP_105074212.1">
    <property type="nucleotide sequence ID" value="NZ_PPGH01000037.1"/>
</dbReference>
<reference evidence="1 2" key="1">
    <citation type="submission" date="2018-01" db="EMBL/GenBank/DDBJ databases">
        <title>The complete genome sequence of Chromatium okenii LaCa, a purple sulfur bacterium with a turbulent life.</title>
        <authorList>
            <person name="Luedin S.M."/>
            <person name="Liechti N."/>
            <person name="Storelli N."/>
            <person name="Danza F."/>
            <person name="Wittwer M."/>
            <person name="Pothier J.F."/>
            <person name="Tonolla M.A."/>
        </authorList>
    </citation>
    <scope>NUCLEOTIDE SEQUENCE [LARGE SCALE GENOMIC DNA]</scope>
    <source>
        <strain evidence="1 2">LaCa</strain>
    </source>
</reference>
<dbReference type="PIRSF" id="PIRSF029288">
    <property type="entry name" value="SciE_ImpE"/>
    <property type="match status" value="1"/>
</dbReference>
<dbReference type="InterPro" id="IPR011990">
    <property type="entry name" value="TPR-like_helical_dom_sf"/>
</dbReference>
<dbReference type="EMBL" id="PPGH01000037">
    <property type="protein sequence ID" value="PQJ95152.1"/>
    <property type="molecule type" value="Genomic_DNA"/>
</dbReference>
<accession>A0A2S7XNZ8</accession>
<comment type="caution">
    <text evidence="1">The sequence shown here is derived from an EMBL/GenBank/DDBJ whole genome shotgun (WGS) entry which is preliminary data.</text>
</comment>
<keyword evidence="2" id="KW-1185">Reference proteome</keyword>
<dbReference type="Pfam" id="PF07024">
    <property type="entry name" value="ImpE"/>
    <property type="match status" value="1"/>
</dbReference>